<feature type="compositionally biased region" description="Polar residues" evidence="2">
    <location>
        <begin position="53"/>
        <end position="82"/>
    </location>
</feature>
<sequence>MALIVLLAVGVPLLLLSGGAAVTMVLTDTGGGPVADGAIMVMPSREPLGDPSAQDTTDPATGQTGQDAAGQVAQNPDGQTVQDPAGQAARDSTGQTVQDPAEQTGQDSAGPAGQDPAGQTVQDSTGQTGQAGRGPVAVGEAVTLAGRTPGLQMSVTVNQLVAAATPASDLLKPKAGAKLVAVQVTLVNTSQAVYGDAPSNGAWLIDTQGQQYRSSVYGVREGQSFGGSATINSGDSRKGMIVFEVPESAVPAKFQFALDSGYAEQKGEWTLS</sequence>
<feature type="domain" description="DUF4352" evidence="3">
    <location>
        <begin position="152"/>
        <end position="258"/>
    </location>
</feature>
<comment type="caution">
    <text evidence="4">The sequence shown here is derived from an EMBL/GenBank/DDBJ whole genome shotgun (WGS) entry which is preliminary data.</text>
</comment>
<dbReference type="EMBL" id="PVNG01000019">
    <property type="protein sequence ID" value="PRX59642.1"/>
    <property type="molecule type" value="Genomic_DNA"/>
</dbReference>
<proteinExistence type="predicted"/>
<gene>
    <name evidence="4" type="ORF">B0I32_11985</name>
</gene>
<dbReference type="AlphaFoldDB" id="A0A2T0MNW6"/>
<evidence type="ECO:0000313" key="4">
    <source>
        <dbReference type="EMBL" id="PRX59642.1"/>
    </source>
</evidence>
<evidence type="ECO:0000313" key="5">
    <source>
        <dbReference type="Proteomes" id="UP000238312"/>
    </source>
</evidence>
<dbReference type="Pfam" id="PF11611">
    <property type="entry name" value="DUF4352"/>
    <property type="match status" value="1"/>
</dbReference>
<evidence type="ECO:0000256" key="2">
    <source>
        <dbReference type="SAM" id="MobiDB-lite"/>
    </source>
</evidence>
<protein>
    <submittedName>
        <fullName evidence="4">Uncharacterized protein DUF4352</fullName>
    </submittedName>
</protein>
<keyword evidence="1" id="KW-0732">Signal</keyword>
<accession>A0A2T0MNW6</accession>
<organism evidence="4 5">
    <name type="scientific">Nonomuraea fuscirosea</name>
    <dbReference type="NCBI Taxonomy" id="1291556"/>
    <lineage>
        <taxon>Bacteria</taxon>
        <taxon>Bacillati</taxon>
        <taxon>Actinomycetota</taxon>
        <taxon>Actinomycetes</taxon>
        <taxon>Streptosporangiales</taxon>
        <taxon>Streptosporangiaceae</taxon>
        <taxon>Nonomuraea</taxon>
    </lineage>
</organism>
<feature type="compositionally biased region" description="Polar residues" evidence="2">
    <location>
        <begin position="90"/>
        <end position="107"/>
    </location>
</feature>
<evidence type="ECO:0000256" key="1">
    <source>
        <dbReference type="ARBA" id="ARBA00022729"/>
    </source>
</evidence>
<name>A0A2T0MNW6_9ACTN</name>
<feature type="region of interest" description="Disordered" evidence="2">
    <location>
        <begin position="42"/>
        <end position="134"/>
    </location>
</feature>
<evidence type="ECO:0000259" key="3">
    <source>
        <dbReference type="Pfam" id="PF11611"/>
    </source>
</evidence>
<reference evidence="4 5" key="1">
    <citation type="submission" date="2018-03" db="EMBL/GenBank/DDBJ databases">
        <title>Genomic Encyclopedia of Type Strains, Phase III (KMG-III): the genomes of soil and plant-associated and newly described type strains.</title>
        <authorList>
            <person name="Whitman W."/>
        </authorList>
    </citation>
    <scope>NUCLEOTIDE SEQUENCE [LARGE SCALE GENOMIC DNA]</scope>
    <source>
        <strain evidence="4 5">CGMCC 4.7104</strain>
    </source>
</reference>
<feature type="compositionally biased region" description="Polar residues" evidence="2">
    <location>
        <begin position="117"/>
        <end position="130"/>
    </location>
</feature>
<keyword evidence="5" id="KW-1185">Reference proteome</keyword>
<dbReference type="InterPro" id="IPR029050">
    <property type="entry name" value="Immunoprotect_excell_Ig-like"/>
</dbReference>
<dbReference type="InterPro" id="IPR029051">
    <property type="entry name" value="DUF4352"/>
</dbReference>
<dbReference type="RefSeq" id="WP_181308227.1">
    <property type="nucleotide sequence ID" value="NZ_PVNG01000019.1"/>
</dbReference>
<dbReference type="Gene3D" id="2.60.40.1240">
    <property type="match status" value="1"/>
</dbReference>
<dbReference type="Proteomes" id="UP000238312">
    <property type="component" value="Unassembled WGS sequence"/>
</dbReference>